<dbReference type="RefSeq" id="WP_145099954.1">
    <property type="nucleotide sequence ID" value="NZ_CP036274.1"/>
</dbReference>
<dbReference type="EMBL" id="CP036274">
    <property type="protein sequence ID" value="QDU31947.1"/>
    <property type="molecule type" value="Genomic_DNA"/>
</dbReference>
<dbReference type="Proteomes" id="UP000315017">
    <property type="component" value="Chromosome"/>
</dbReference>
<evidence type="ECO:0000313" key="2">
    <source>
        <dbReference type="Proteomes" id="UP000315017"/>
    </source>
</evidence>
<sequence length="343" mass="37630">MADLKYLQLIRWLTNNGPVQTFPSHVISELAETKLAYFENISQLHNLAGFGIRIESITRMMQHVGDIALVNLYGTMDVSSEEMELANAKIKAEMAKVRAQRNYSHLGNSNAIETSATHIDLLARERKEIENGLTAVMEAIITAGWTAFEVLASDLWEAAINANPRHLADLRGNGKRINKMLGGAKTSDVDTGSFGNDGPSKAVQLGDIHRVTQGSFDLDNKWGTLLKHSFKFSTLTGIREAYSKAFDRNSSAIDDCLANKSLNSLSLVRNLLVHKSGIADVDYIDKQPDAPNAPALYFGIRIPIDGELVESLVAPPLECGNRLLAAVNDWLITARRDDEKGVA</sequence>
<dbReference type="AlphaFoldDB" id="A0A517YNZ5"/>
<reference evidence="1 2" key="1">
    <citation type="submission" date="2019-02" db="EMBL/GenBank/DDBJ databases">
        <title>Deep-cultivation of Planctomycetes and their phenomic and genomic characterization uncovers novel biology.</title>
        <authorList>
            <person name="Wiegand S."/>
            <person name="Jogler M."/>
            <person name="Boedeker C."/>
            <person name="Pinto D."/>
            <person name="Vollmers J."/>
            <person name="Rivas-Marin E."/>
            <person name="Kohn T."/>
            <person name="Peeters S.H."/>
            <person name="Heuer A."/>
            <person name="Rast P."/>
            <person name="Oberbeckmann S."/>
            <person name="Bunk B."/>
            <person name="Jeske O."/>
            <person name="Meyerdierks A."/>
            <person name="Storesund J.E."/>
            <person name="Kallscheuer N."/>
            <person name="Luecker S."/>
            <person name="Lage O.M."/>
            <person name="Pohl T."/>
            <person name="Merkel B.J."/>
            <person name="Hornburger P."/>
            <person name="Mueller R.-W."/>
            <person name="Bruemmer F."/>
            <person name="Labrenz M."/>
            <person name="Spormann A.M."/>
            <person name="Op den Camp H."/>
            <person name="Overmann J."/>
            <person name="Amann R."/>
            <person name="Jetten M.S.M."/>
            <person name="Mascher T."/>
            <person name="Medema M.H."/>
            <person name="Devos D.P."/>
            <person name="Kaster A.-K."/>
            <person name="Ovreas L."/>
            <person name="Rohde M."/>
            <person name="Galperin M.Y."/>
            <person name="Jogler C."/>
        </authorList>
    </citation>
    <scope>NUCLEOTIDE SEQUENCE [LARGE SCALE GENOMIC DNA]</scope>
    <source>
        <strain evidence="1 2">ETA_A8</strain>
    </source>
</reference>
<dbReference type="OrthoDB" id="291577at2"/>
<accession>A0A517YNZ5</accession>
<gene>
    <name evidence="1" type="ORF">ETAA8_71090</name>
</gene>
<organism evidence="1 2">
    <name type="scientific">Anatilimnocola aggregata</name>
    <dbReference type="NCBI Taxonomy" id="2528021"/>
    <lineage>
        <taxon>Bacteria</taxon>
        <taxon>Pseudomonadati</taxon>
        <taxon>Planctomycetota</taxon>
        <taxon>Planctomycetia</taxon>
        <taxon>Pirellulales</taxon>
        <taxon>Pirellulaceae</taxon>
        <taxon>Anatilimnocola</taxon>
    </lineage>
</organism>
<name>A0A517YNZ5_9BACT</name>
<keyword evidence="2" id="KW-1185">Reference proteome</keyword>
<protein>
    <submittedName>
        <fullName evidence="1">Uncharacterized protein</fullName>
    </submittedName>
</protein>
<dbReference type="KEGG" id="aagg:ETAA8_71090"/>
<evidence type="ECO:0000313" key="1">
    <source>
        <dbReference type="EMBL" id="QDU31947.1"/>
    </source>
</evidence>
<proteinExistence type="predicted"/>